<keyword evidence="1" id="KW-0812">Transmembrane</keyword>
<feature type="transmembrane region" description="Helical" evidence="1">
    <location>
        <begin position="30"/>
        <end position="54"/>
    </location>
</feature>
<evidence type="ECO:0000256" key="1">
    <source>
        <dbReference type="SAM" id="Phobius"/>
    </source>
</evidence>
<keyword evidence="1" id="KW-0472">Membrane</keyword>
<keyword evidence="1" id="KW-1133">Transmembrane helix</keyword>
<keyword evidence="3" id="KW-1185">Reference proteome</keyword>
<gene>
    <name evidence="2" type="ORF">DWU98_15285</name>
</gene>
<organism evidence="2 3">
    <name type="scientific">Dyella monticola</name>
    <dbReference type="NCBI Taxonomy" id="1927958"/>
    <lineage>
        <taxon>Bacteria</taxon>
        <taxon>Pseudomonadati</taxon>
        <taxon>Pseudomonadota</taxon>
        <taxon>Gammaproteobacteria</taxon>
        <taxon>Lysobacterales</taxon>
        <taxon>Rhodanobacteraceae</taxon>
        <taxon>Dyella</taxon>
    </lineage>
</organism>
<sequence length="138" mass="15236">MDNLNVDDSRRSEIALRNQRRDLGERDHKLMMFMFGVLAYSAFANSVVGVVRFFTSSPSLMSTISSLVLGVIYAVAAHHVWTSKSPRWWLIALPAVLTIGIIAATLLFSPIALALNIALLAVIPFRVKVQRQLASLPT</sequence>
<evidence type="ECO:0000313" key="2">
    <source>
        <dbReference type="EMBL" id="RDS79810.1"/>
    </source>
</evidence>
<dbReference type="AlphaFoldDB" id="A0A370WUN8"/>
<dbReference type="EMBL" id="QRBE01000010">
    <property type="protein sequence ID" value="RDS79810.1"/>
    <property type="molecule type" value="Genomic_DNA"/>
</dbReference>
<proteinExistence type="predicted"/>
<accession>A0A370WUN8</accession>
<evidence type="ECO:0000313" key="3">
    <source>
        <dbReference type="Proteomes" id="UP000254258"/>
    </source>
</evidence>
<comment type="caution">
    <text evidence="2">The sequence shown here is derived from an EMBL/GenBank/DDBJ whole genome shotgun (WGS) entry which is preliminary data.</text>
</comment>
<dbReference type="Proteomes" id="UP000254258">
    <property type="component" value="Unassembled WGS sequence"/>
</dbReference>
<dbReference type="RefSeq" id="WP_115496444.1">
    <property type="nucleotide sequence ID" value="NZ_QRBE01000010.1"/>
</dbReference>
<feature type="transmembrane region" description="Helical" evidence="1">
    <location>
        <begin position="60"/>
        <end position="81"/>
    </location>
</feature>
<reference evidence="2 3" key="1">
    <citation type="submission" date="2018-07" db="EMBL/GenBank/DDBJ databases">
        <title>Dyella monticola sp. nov. and Dyella psychrodurans sp. nov. isolated from monsoon evergreen broad-leaved forest soil of Dinghu Mountain, China.</title>
        <authorList>
            <person name="Gao Z."/>
            <person name="Qiu L."/>
        </authorList>
    </citation>
    <scope>NUCLEOTIDE SEQUENCE [LARGE SCALE GENOMIC DNA]</scope>
    <source>
        <strain evidence="2 3">4G-K06</strain>
    </source>
</reference>
<protein>
    <submittedName>
        <fullName evidence="2">Uncharacterized protein</fullName>
    </submittedName>
</protein>
<name>A0A370WUN8_9GAMM</name>